<dbReference type="GO" id="GO:0006508">
    <property type="term" value="P:proteolysis"/>
    <property type="evidence" value="ECO:0007669"/>
    <property type="project" value="UniProtKB-KW"/>
</dbReference>
<sequence>MKEQHRIPARFLKILVLIVSFLAPTLLFAAQVERLELNPGRIISLEKRNMATSHNIPQVLEMTQGNSVSEIRRIQSPAGGYSIRYRQTYHGVPVWGKQIIIHRNQHGKIKAMNGELVSDIARQVGSVQARFSATEARTRVQQGYLSRGDHITNQKTELVIYLDAYQDAHLAYDIQFLAESEQRMEPTRPTFILDAKTGDVLMQMEGLAHVQVDAYGPGGNQKIGRYYYGQDYDPLSVELSGNNTCVMNIPGIVNTINLNHKTTGKTHTFTCPENTVEEINGAYSPLNDAHYFGKIIYDMYQDWIGMSPLTFQLEMRVHYRRRYENAFWDGTGMTFGDGATYFYPLVSLDVSGHEVSHGFTEQNSNLTYSGQSGGINESFSDIAGEAAEFYARGANDWMVGYDIRKSPNGALRYMDNPPQDGQSIDNASNYVSGMDVHYSSGVFNKAFYLLATSYGWGTRSAFEVFAYANQAFWTPNETFDSAAAGVKAAASAMGYSATDVTAAFAEVGVSTEGGTIPTCKTSPSTTLENNVPVVIDSASEQQWDCFSIDVPDNAVNLNITTSGNNGDADLYVKYASEPTTTDYHCGSYSADSNESCSFTTPTAGSWYIGIYAWASYTNLTVTATFDTGTPPPSGELTGSAVNNGKSWTAIVEGSGLSGGTWSLAGSLPCDQETQCILSGIPKKVSSVTFTTTGGISITIAKP</sequence>
<dbReference type="Gene3D" id="1.10.390.10">
    <property type="entry name" value="Neutral Protease Domain 2"/>
    <property type="match status" value="1"/>
</dbReference>
<dbReference type="Gene3D" id="3.10.170.10">
    <property type="match status" value="1"/>
</dbReference>
<gene>
    <name evidence="15" type="primary">nprV_2</name>
    <name evidence="14" type="ORF">SBX37_19520</name>
    <name evidence="15" type="ORF">VIM7927_03131</name>
</gene>
<name>A0A1Y6J0M1_9VIBR</name>
<dbReference type="Gene3D" id="3.10.450.40">
    <property type="match status" value="1"/>
</dbReference>
<evidence type="ECO:0000256" key="5">
    <source>
        <dbReference type="ARBA" id="ARBA00022801"/>
    </source>
</evidence>
<dbReference type="InterPro" id="IPR027268">
    <property type="entry name" value="Peptidase_M4/M1_CTD_sf"/>
</dbReference>
<evidence type="ECO:0000259" key="12">
    <source>
        <dbReference type="Pfam" id="PF04151"/>
    </source>
</evidence>
<feature type="active site" description="Proton donor" evidence="9">
    <location>
        <position position="437"/>
    </location>
</feature>
<keyword evidence="4" id="KW-0732">Signal</keyword>
<evidence type="ECO:0000259" key="11">
    <source>
        <dbReference type="Pfam" id="PF02868"/>
    </source>
</evidence>
<feature type="domain" description="FTP" evidence="13">
    <location>
        <begin position="76"/>
        <end position="116"/>
    </location>
</feature>
<reference evidence="14 17" key="2">
    <citation type="submission" date="2023-11" db="EMBL/GenBank/DDBJ databases">
        <title>Plant-associative lifestyle of Vibrio porteresiae and its evolutionary dynamics.</title>
        <authorList>
            <person name="Rameshkumar N."/>
            <person name="Kirti K."/>
        </authorList>
    </citation>
    <scope>NUCLEOTIDE SEQUENCE [LARGE SCALE GENOMIC DNA]</scope>
    <source>
        <strain evidence="14 17">MSSRF38</strain>
    </source>
</reference>
<keyword evidence="2 15" id="KW-0645">Protease</keyword>
<dbReference type="Pfam" id="PF01447">
    <property type="entry name" value="Peptidase_M4"/>
    <property type="match status" value="1"/>
</dbReference>
<evidence type="ECO:0000256" key="1">
    <source>
        <dbReference type="ARBA" id="ARBA00009388"/>
    </source>
</evidence>
<dbReference type="InterPro" id="IPR023612">
    <property type="entry name" value="Peptidase_M4"/>
</dbReference>
<dbReference type="PANTHER" id="PTHR33794">
    <property type="entry name" value="BACILLOLYSIN"/>
    <property type="match status" value="1"/>
</dbReference>
<evidence type="ECO:0000313" key="16">
    <source>
        <dbReference type="Proteomes" id="UP000196125"/>
    </source>
</evidence>
<dbReference type="Pfam" id="PF04151">
    <property type="entry name" value="PPC"/>
    <property type="match status" value="1"/>
</dbReference>
<evidence type="ECO:0000256" key="2">
    <source>
        <dbReference type="ARBA" id="ARBA00022670"/>
    </source>
</evidence>
<dbReference type="PANTHER" id="PTHR33794:SF1">
    <property type="entry name" value="BACILLOLYSIN"/>
    <property type="match status" value="1"/>
</dbReference>
<evidence type="ECO:0000259" key="10">
    <source>
        <dbReference type="Pfam" id="PF01447"/>
    </source>
</evidence>
<dbReference type="PRINTS" id="PR00730">
    <property type="entry name" value="THERMOLYSIN"/>
</dbReference>
<keyword evidence="8" id="KW-0865">Zymogen</keyword>
<feature type="domain" description="Peptidase C-terminal archaeal/bacterial" evidence="12">
    <location>
        <begin position="544"/>
        <end position="612"/>
    </location>
</feature>
<dbReference type="GO" id="GO:0004222">
    <property type="term" value="F:metalloendopeptidase activity"/>
    <property type="evidence" value="ECO:0007669"/>
    <property type="project" value="InterPro"/>
</dbReference>
<dbReference type="InterPro" id="IPR050728">
    <property type="entry name" value="Zinc_Metalloprotease_M4"/>
</dbReference>
<feature type="domain" description="Peptidase M4" evidence="10">
    <location>
        <begin position="222"/>
        <end position="361"/>
    </location>
</feature>
<dbReference type="Gene3D" id="2.60.120.380">
    <property type="match status" value="1"/>
</dbReference>
<keyword evidence="3" id="KW-0479">Metal-binding</keyword>
<dbReference type="EC" id="3.4.24.25" evidence="15"/>
<dbReference type="Proteomes" id="UP000196125">
    <property type="component" value="Unassembled WGS sequence"/>
</dbReference>
<keyword evidence="7" id="KW-0482">Metalloprotease</keyword>
<keyword evidence="17" id="KW-1185">Reference proteome</keyword>
<dbReference type="RefSeq" id="WP_087481845.1">
    <property type="nucleotide sequence ID" value="NZ_AP024884.1"/>
</dbReference>
<keyword evidence="6" id="KW-0862">Zinc</keyword>
<dbReference type="InterPro" id="IPR013856">
    <property type="entry name" value="Peptidase_M4_domain"/>
</dbReference>
<evidence type="ECO:0000313" key="14">
    <source>
        <dbReference type="EMBL" id="MDW6005055.1"/>
    </source>
</evidence>
<dbReference type="SUPFAM" id="SSF55486">
    <property type="entry name" value="Metalloproteases ('zincins'), catalytic domain"/>
    <property type="match status" value="1"/>
</dbReference>
<feature type="domain" description="Peptidase M4 C-terminal" evidence="11">
    <location>
        <begin position="364"/>
        <end position="509"/>
    </location>
</feature>
<dbReference type="OrthoDB" id="5378341at2"/>
<evidence type="ECO:0000313" key="15">
    <source>
        <dbReference type="EMBL" id="SMS01823.1"/>
    </source>
</evidence>
<evidence type="ECO:0000256" key="6">
    <source>
        <dbReference type="ARBA" id="ARBA00022833"/>
    </source>
</evidence>
<dbReference type="EMBL" id="JAWRCO010000002">
    <property type="protein sequence ID" value="MDW6005055.1"/>
    <property type="molecule type" value="Genomic_DNA"/>
</dbReference>
<dbReference type="InterPro" id="IPR001570">
    <property type="entry name" value="Peptidase_M4_C_domain"/>
</dbReference>
<evidence type="ECO:0000313" key="17">
    <source>
        <dbReference type="Proteomes" id="UP001283366"/>
    </source>
</evidence>
<dbReference type="Pfam" id="PF07504">
    <property type="entry name" value="FTP"/>
    <property type="match status" value="1"/>
</dbReference>
<evidence type="ECO:0000256" key="9">
    <source>
        <dbReference type="PIRSR" id="PIRSR623612-1"/>
    </source>
</evidence>
<dbReference type="EMBL" id="FXXI01000006">
    <property type="protein sequence ID" value="SMS01823.1"/>
    <property type="molecule type" value="Genomic_DNA"/>
</dbReference>
<dbReference type="Gene3D" id="3.10.450.490">
    <property type="match status" value="1"/>
</dbReference>
<feature type="active site" evidence="9">
    <location>
        <position position="354"/>
    </location>
</feature>
<reference evidence="15 16" key="1">
    <citation type="submission" date="2017-05" db="EMBL/GenBank/DDBJ databases">
        <authorList>
            <person name="Song R."/>
            <person name="Chenine A.L."/>
            <person name="Ruprecht R.M."/>
        </authorList>
    </citation>
    <scope>NUCLEOTIDE SEQUENCE [LARGE SCALE GENOMIC DNA]</scope>
    <source>
        <strain evidence="15 16">CECT 7927</strain>
    </source>
</reference>
<evidence type="ECO:0000259" key="13">
    <source>
        <dbReference type="Pfam" id="PF07504"/>
    </source>
</evidence>
<comment type="similarity">
    <text evidence="1">Belongs to the peptidase M4 family.</text>
</comment>
<dbReference type="Pfam" id="PF02868">
    <property type="entry name" value="Peptidase_M4_C"/>
    <property type="match status" value="1"/>
</dbReference>
<dbReference type="CDD" id="cd09597">
    <property type="entry name" value="M4_TLP"/>
    <property type="match status" value="1"/>
</dbReference>
<organism evidence="15 16">
    <name type="scientific">Vibrio mangrovi</name>
    <dbReference type="NCBI Taxonomy" id="474394"/>
    <lineage>
        <taxon>Bacteria</taxon>
        <taxon>Pseudomonadati</taxon>
        <taxon>Pseudomonadota</taxon>
        <taxon>Gammaproteobacteria</taxon>
        <taxon>Vibrionales</taxon>
        <taxon>Vibrionaceae</taxon>
        <taxon>Vibrio</taxon>
    </lineage>
</organism>
<evidence type="ECO:0000256" key="3">
    <source>
        <dbReference type="ARBA" id="ARBA00022723"/>
    </source>
</evidence>
<proteinExistence type="inferred from homology"/>
<accession>A0A1Y6J0M1</accession>
<dbReference type="AlphaFoldDB" id="A0A1Y6J0M1"/>
<dbReference type="InterPro" id="IPR007280">
    <property type="entry name" value="Peptidase_C_arc/bac"/>
</dbReference>
<protein>
    <submittedName>
        <fullName evidence="14">M4 family metallopeptidase</fullName>
    </submittedName>
    <submittedName>
        <fullName evidence="15">Neutral protease</fullName>
        <ecNumber evidence="15">3.4.24.25</ecNumber>
    </submittedName>
</protein>
<keyword evidence="5 15" id="KW-0378">Hydrolase</keyword>
<evidence type="ECO:0000256" key="4">
    <source>
        <dbReference type="ARBA" id="ARBA00022729"/>
    </source>
</evidence>
<evidence type="ECO:0000256" key="7">
    <source>
        <dbReference type="ARBA" id="ARBA00023049"/>
    </source>
</evidence>
<evidence type="ECO:0000256" key="8">
    <source>
        <dbReference type="ARBA" id="ARBA00023145"/>
    </source>
</evidence>
<dbReference type="GO" id="GO:0046872">
    <property type="term" value="F:metal ion binding"/>
    <property type="evidence" value="ECO:0007669"/>
    <property type="project" value="UniProtKB-KW"/>
</dbReference>
<dbReference type="Proteomes" id="UP001283366">
    <property type="component" value="Unassembled WGS sequence"/>
</dbReference>
<dbReference type="InterPro" id="IPR011096">
    <property type="entry name" value="FTP_domain"/>
</dbReference>